<evidence type="ECO:0008006" key="4">
    <source>
        <dbReference type="Google" id="ProtNLM"/>
    </source>
</evidence>
<gene>
    <name evidence="2" type="ORF">AVEN_19967_1</name>
</gene>
<feature type="compositionally biased region" description="Basic and acidic residues" evidence="1">
    <location>
        <begin position="44"/>
        <end position="60"/>
    </location>
</feature>
<dbReference type="AlphaFoldDB" id="A0A4Y2LK01"/>
<sequence>MAICNPGNELADHFAKIAFSFGADMSIPAPHSYVVRSLSPQILTREDSQRTRPKLEERTCRQSGPLKFSPLRMMRREKKLWVAVGDRSQPPDKSRTRNISTTPLRVWSKGFLS</sequence>
<keyword evidence="3" id="KW-1185">Reference proteome</keyword>
<evidence type="ECO:0000313" key="3">
    <source>
        <dbReference type="Proteomes" id="UP000499080"/>
    </source>
</evidence>
<proteinExistence type="predicted"/>
<protein>
    <recommendedName>
        <fullName evidence="4">RNase H type-1 domain-containing protein</fullName>
    </recommendedName>
</protein>
<dbReference type="EMBL" id="BGPR01005984">
    <property type="protein sequence ID" value="GBN15101.1"/>
    <property type="molecule type" value="Genomic_DNA"/>
</dbReference>
<dbReference type="Proteomes" id="UP000499080">
    <property type="component" value="Unassembled WGS sequence"/>
</dbReference>
<name>A0A4Y2LK01_ARAVE</name>
<reference evidence="2 3" key="1">
    <citation type="journal article" date="2019" name="Sci. Rep.">
        <title>Orb-weaving spider Araneus ventricosus genome elucidates the spidroin gene catalogue.</title>
        <authorList>
            <person name="Kono N."/>
            <person name="Nakamura H."/>
            <person name="Ohtoshi R."/>
            <person name="Moran D.A.P."/>
            <person name="Shinohara A."/>
            <person name="Yoshida Y."/>
            <person name="Fujiwara M."/>
            <person name="Mori M."/>
            <person name="Tomita M."/>
            <person name="Arakawa K."/>
        </authorList>
    </citation>
    <scope>NUCLEOTIDE SEQUENCE [LARGE SCALE GENOMIC DNA]</scope>
</reference>
<organism evidence="2 3">
    <name type="scientific">Araneus ventricosus</name>
    <name type="common">Orbweaver spider</name>
    <name type="synonym">Epeira ventricosa</name>
    <dbReference type="NCBI Taxonomy" id="182803"/>
    <lineage>
        <taxon>Eukaryota</taxon>
        <taxon>Metazoa</taxon>
        <taxon>Ecdysozoa</taxon>
        <taxon>Arthropoda</taxon>
        <taxon>Chelicerata</taxon>
        <taxon>Arachnida</taxon>
        <taxon>Araneae</taxon>
        <taxon>Araneomorphae</taxon>
        <taxon>Entelegynae</taxon>
        <taxon>Araneoidea</taxon>
        <taxon>Araneidae</taxon>
        <taxon>Araneus</taxon>
    </lineage>
</organism>
<comment type="caution">
    <text evidence="2">The sequence shown here is derived from an EMBL/GenBank/DDBJ whole genome shotgun (WGS) entry which is preliminary data.</text>
</comment>
<feature type="region of interest" description="Disordered" evidence="1">
    <location>
        <begin position="44"/>
        <end position="68"/>
    </location>
</feature>
<accession>A0A4Y2LK01</accession>
<evidence type="ECO:0000313" key="2">
    <source>
        <dbReference type="EMBL" id="GBN15101.1"/>
    </source>
</evidence>
<evidence type="ECO:0000256" key="1">
    <source>
        <dbReference type="SAM" id="MobiDB-lite"/>
    </source>
</evidence>